<comment type="caution">
    <text evidence="1">The sequence shown here is derived from an EMBL/GenBank/DDBJ whole genome shotgun (WGS) entry which is preliminary data.</text>
</comment>
<dbReference type="PANTHER" id="PTHR47785:SF5">
    <property type="entry name" value="ZN(II)2CYS6 TRANSCRIPTION FACTOR (EUROFUNG)"/>
    <property type="match status" value="1"/>
</dbReference>
<protein>
    <recommendedName>
        <fullName evidence="3">Transcription factor domain-containing protein</fullName>
    </recommendedName>
</protein>
<sequence>MRLCSPHPSSIFEVWATKILAAIDNQGRVLSDLAQNNKDGLRQQPSPHPSQFSVIEEDDLEAMSRKDIPWTPITGSDMILSWSVFPTEKPVDTFPAAAYVEKPHILALENSNPSPSRLFELRDIYMTKIQPKNPIIDADQLETYISDALENGFDWSASSCLVLLVFALAAIWGNYPDDERRLIEPHEQSDPYSDRYITMAVPEHRLRESLTYFTMAQKRMSAAHLDASLLGVVCFCFFGMWHQYNIEPIQGWKMFRTASMLWESYNLKHAHGKTQRSKQEESLEQRLYWTCLKSECEIRHELVDLPSCTLQESSFPFSLPTFPMIDSFDQGRVEIISQESPSFKASAEASYYFYLAEISLRRLLNRTRTVATLLSPNITAHTASRLADTLQNLEEQLQQWLECLPPALRFNLPPDTFPSPDESELVKLVRERYVEVREILCRAYLYMCLHGGSRLTSSQIESFGARASAGLRLSVYRIQTEVPFFRHPGSWGACRVRFNHALCLIAAQRGTERNLESAACVVVPALWRECVSMVQDRLQAWSHEGAGISEMCILLDWLVKSIH</sequence>
<dbReference type="RefSeq" id="XP_064710727.1">
    <property type="nucleotide sequence ID" value="XM_064848103.1"/>
</dbReference>
<proteinExistence type="predicted"/>
<evidence type="ECO:0000313" key="1">
    <source>
        <dbReference type="EMBL" id="KAK5062455.1"/>
    </source>
</evidence>
<evidence type="ECO:0000313" key="2">
    <source>
        <dbReference type="Proteomes" id="UP001358417"/>
    </source>
</evidence>
<accession>A0AAV9NMK4</accession>
<dbReference type="GeneID" id="89972704"/>
<gene>
    <name evidence="1" type="ORF">LTR84_004526</name>
</gene>
<name>A0AAV9NMK4_9EURO</name>
<keyword evidence="2" id="KW-1185">Reference proteome</keyword>
<dbReference type="CDD" id="cd12148">
    <property type="entry name" value="fungal_TF_MHR"/>
    <property type="match status" value="1"/>
</dbReference>
<organism evidence="1 2">
    <name type="scientific">Exophiala bonariae</name>
    <dbReference type="NCBI Taxonomy" id="1690606"/>
    <lineage>
        <taxon>Eukaryota</taxon>
        <taxon>Fungi</taxon>
        <taxon>Dikarya</taxon>
        <taxon>Ascomycota</taxon>
        <taxon>Pezizomycotina</taxon>
        <taxon>Eurotiomycetes</taxon>
        <taxon>Chaetothyriomycetidae</taxon>
        <taxon>Chaetothyriales</taxon>
        <taxon>Herpotrichiellaceae</taxon>
        <taxon>Exophiala</taxon>
    </lineage>
</organism>
<dbReference type="PANTHER" id="PTHR47785">
    <property type="entry name" value="ZN(II)2CYS6 TRANSCRIPTION FACTOR (EUROFUNG)-RELATED-RELATED"/>
    <property type="match status" value="1"/>
</dbReference>
<dbReference type="Proteomes" id="UP001358417">
    <property type="component" value="Unassembled WGS sequence"/>
</dbReference>
<dbReference type="InterPro" id="IPR053181">
    <property type="entry name" value="EcdB-like_regulator"/>
</dbReference>
<dbReference type="EMBL" id="JAVRRD010000002">
    <property type="protein sequence ID" value="KAK5062455.1"/>
    <property type="molecule type" value="Genomic_DNA"/>
</dbReference>
<evidence type="ECO:0008006" key="3">
    <source>
        <dbReference type="Google" id="ProtNLM"/>
    </source>
</evidence>
<reference evidence="1 2" key="1">
    <citation type="submission" date="2023-08" db="EMBL/GenBank/DDBJ databases">
        <title>Black Yeasts Isolated from many extreme environments.</title>
        <authorList>
            <person name="Coleine C."/>
            <person name="Stajich J.E."/>
            <person name="Selbmann L."/>
        </authorList>
    </citation>
    <scope>NUCLEOTIDE SEQUENCE [LARGE SCALE GENOMIC DNA]</scope>
    <source>
        <strain evidence="1 2">CCFEE 5792</strain>
    </source>
</reference>
<dbReference type="AlphaFoldDB" id="A0AAV9NMK4"/>